<dbReference type="PANTHER" id="PTHR44099:SF4">
    <property type="entry name" value="RABCONNECTIN-3B, ISOFORM A"/>
    <property type="match status" value="1"/>
</dbReference>
<dbReference type="InterPro" id="IPR036322">
    <property type="entry name" value="WD40_repeat_dom_sf"/>
</dbReference>
<dbReference type="InterPro" id="IPR015943">
    <property type="entry name" value="WD40/YVTN_repeat-like_dom_sf"/>
</dbReference>
<organism evidence="3 4">
    <name type="scientific">Mycena citricolor</name>
    <dbReference type="NCBI Taxonomy" id="2018698"/>
    <lineage>
        <taxon>Eukaryota</taxon>
        <taxon>Fungi</taxon>
        <taxon>Dikarya</taxon>
        <taxon>Basidiomycota</taxon>
        <taxon>Agaricomycotina</taxon>
        <taxon>Agaricomycetes</taxon>
        <taxon>Agaricomycetidae</taxon>
        <taxon>Agaricales</taxon>
        <taxon>Marasmiineae</taxon>
        <taxon>Mycenaceae</taxon>
        <taxon>Mycena</taxon>
    </lineage>
</organism>
<proteinExistence type="predicted"/>
<feature type="compositionally biased region" description="Low complexity" evidence="2">
    <location>
        <begin position="196"/>
        <end position="211"/>
    </location>
</feature>
<dbReference type="PANTHER" id="PTHR44099">
    <property type="entry name" value="RABCONNECTIN-3B, ISOFORM A"/>
    <property type="match status" value="1"/>
</dbReference>
<protein>
    <recommendedName>
        <fullName evidence="5">WD40 repeat-like protein</fullName>
    </recommendedName>
</protein>
<evidence type="ECO:0008006" key="5">
    <source>
        <dbReference type="Google" id="ProtNLM"/>
    </source>
</evidence>
<dbReference type="EMBL" id="CAVNYO010000478">
    <property type="protein sequence ID" value="CAK5284382.1"/>
    <property type="molecule type" value="Genomic_DNA"/>
</dbReference>
<dbReference type="SUPFAM" id="SSF50978">
    <property type="entry name" value="WD40 repeat-like"/>
    <property type="match status" value="1"/>
</dbReference>
<feature type="region of interest" description="Disordered" evidence="2">
    <location>
        <begin position="70"/>
        <end position="112"/>
    </location>
</feature>
<dbReference type="PROSITE" id="PS50082">
    <property type="entry name" value="WD_REPEATS_2"/>
    <property type="match status" value="1"/>
</dbReference>
<keyword evidence="1" id="KW-0853">WD repeat</keyword>
<comment type="caution">
    <text evidence="3">The sequence shown here is derived from an EMBL/GenBank/DDBJ whole genome shotgun (WGS) entry which is preliminary data.</text>
</comment>
<feature type="compositionally biased region" description="Polar residues" evidence="2">
    <location>
        <begin position="92"/>
        <end position="112"/>
    </location>
</feature>
<dbReference type="GO" id="GO:0005737">
    <property type="term" value="C:cytoplasm"/>
    <property type="evidence" value="ECO:0007669"/>
    <property type="project" value="TreeGrafter"/>
</dbReference>
<feature type="region of interest" description="Disordered" evidence="2">
    <location>
        <begin position="145"/>
        <end position="211"/>
    </location>
</feature>
<gene>
    <name evidence="3" type="ORF">MYCIT1_LOCUS37589</name>
</gene>
<dbReference type="Pfam" id="PF00400">
    <property type="entry name" value="WD40"/>
    <property type="match status" value="1"/>
</dbReference>
<dbReference type="SMART" id="SM00320">
    <property type="entry name" value="WD40"/>
    <property type="match status" value="3"/>
</dbReference>
<reference evidence="3" key="1">
    <citation type="submission" date="2023-11" db="EMBL/GenBank/DDBJ databases">
        <authorList>
            <person name="De Vega J J."/>
            <person name="De Vega J J."/>
        </authorList>
    </citation>
    <scope>NUCLEOTIDE SEQUENCE</scope>
</reference>
<accession>A0AAD2Q810</accession>
<evidence type="ECO:0000313" key="3">
    <source>
        <dbReference type="EMBL" id="CAK5284382.1"/>
    </source>
</evidence>
<dbReference type="Proteomes" id="UP001295794">
    <property type="component" value="Unassembled WGS sequence"/>
</dbReference>
<dbReference type="InterPro" id="IPR049916">
    <property type="entry name" value="WDR72-like"/>
</dbReference>
<dbReference type="InterPro" id="IPR001680">
    <property type="entry name" value="WD40_rpt"/>
</dbReference>
<dbReference type="Gene3D" id="2.130.10.10">
    <property type="entry name" value="YVTN repeat-like/Quinoprotein amine dehydrogenase"/>
    <property type="match status" value="1"/>
</dbReference>
<evidence type="ECO:0000256" key="2">
    <source>
        <dbReference type="SAM" id="MobiDB-lite"/>
    </source>
</evidence>
<name>A0AAD2Q810_9AGAR</name>
<sequence>MNPLSPSYTLPLTFASLGSGHDLEWSCSNSRSTVLISLQHNTDDEYQPRVCAILGCDDGTVYAFRNSPAYATDPITHPNTDPPTLPTRLSPAATQSSRSASPTTSGRVPFNVSSRSRIVSGITPAQVEAPKNYVDYDDEPEKLKGILKGRTYKDKDKERRSPPLSSDSSSVPASPRHQSKRSDPLAPRSLLSATNSPSQSPRSLSRPTSPTVPSVFHEHVHDWELLYHIVPSTPPSPVVSILLLEDETLFAVLHRSGQLAVYSTADGSCMTSLEVESVSTRDGAESGSLRHDVWIWRQLELAFISQVKYLCLVTGETDSAKQTAVLLLTASIDPACPTSALDPTDNGVQEKSRVAVIQFRAGSHRGPYEVAFELLGAWSFDGFADSAGIYRHHSENILYLITPGGSFSLQTLDIRPDTPSSDLPKHGQSNGATNLAAVFKAINLKVRSAEQLPLDAESAKQEPVHTVAGRMVIGEPLLIGQVLKDEVFAGMTCCITGGRFRSVVWTDQGLTVFEYSGTGTDFGVISHAALPNIRKARLLSEDSLVVVCKDRIETYSLTKGSIQPESKQVLAGDYEAVHIASLHDVYATTVQNRSRLLQAFKPEAASVMWRARPYAQQSAARCTCIMPLDFDCVLLGYGDGHLKRFTLAALCGESVPVPQNVSSPQIPASVVKLHMVQNVRTREQFVVGGGDDGSVAIWTSQGLVLCAYWVIFTAPLACIIPVPAEEQGPLRGCILCISRDGTIAVIAVDGFHYLYLIPGSPFALDQTKEFWRSMSSEKAVEMTSQGGWTELSLKDRPSGPILRSLAGDAAICGSTLLVDLEQFVGVASTTARLISSGRDQTRAVYVALAQVKLLLSTLLTLRLNNDIDVLCKDRLGIPLSHAHAGFSSNGTNCLFNGSQAWVVSGEISAARALSIVVLLRTLALFDELADSASTVMAFYMTSLSGVVGPHYKAPSLVYLARRWFDSSNELRQAARLLLDASIARLGDDEASSIVDHWQHYRKSTDWLHPISCSCFDKSVPCLQPAADRETLAAALALFLCGFIASDKYSLIAVSALTDISKSIALYLHDEQSLYRVLAIELCSRGFHIWQHYIDAMEMLRALFMLATNSRKEAITAQNAGPQARLAVLHIASNETALFMTTLSLDILNPVDLDHRRSVMQIVAFLIRKRPLVLYANLPRLMEAVVKSLDPNSTTNRDAVLDAATEIIGHVVKTFRSVDFHMGSQRLAVGTSEGALVMYDLKTAIRLYILEGHKKRVTACSFSPDGRRLVTLSLEESVVLVWKVGTSFASFFNPGAPPRQGHAGSEPFKTLSFAVGEAGNMDVAESLDAVRFEWPSDRSVRLRIRESVLTFST</sequence>
<feature type="compositionally biased region" description="Low complexity" evidence="2">
    <location>
        <begin position="162"/>
        <end position="175"/>
    </location>
</feature>
<keyword evidence="4" id="KW-1185">Reference proteome</keyword>
<evidence type="ECO:0000256" key="1">
    <source>
        <dbReference type="PROSITE-ProRule" id="PRU00221"/>
    </source>
</evidence>
<feature type="repeat" description="WD" evidence="1">
    <location>
        <begin position="1249"/>
        <end position="1279"/>
    </location>
</feature>
<feature type="compositionally biased region" description="Basic and acidic residues" evidence="2">
    <location>
        <begin position="151"/>
        <end position="161"/>
    </location>
</feature>
<evidence type="ECO:0000313" key="4">
    <source>
        <dbReference type="Proteomes" id="UP001295794"/>
    </source>
</evidence>